<dbReference type="CDD" id="cd00067">
    <property type="entry name" value="GAL4"/>
    <property type="match status" value="1"/>
</dbReference>
<reference evidence="8" key="1">
    <citation type="journal article" date="2015" name="Genome Announc.">
        <title>Draft genome sequence of the fungus Penicillium brasilianum MG11.</title>
        <authorList>
            <person name="Horn F."/>
            <person name="Linde J."/>
            <person name="Mattern D.J."/>
            <person name="Walther G."/>
            <person name="Guthke R."/>
            <person name="Brakhage A.A."/>
            <person name="Valiante V."/>
        </authorList>
    </citation>
    <scope>NUCLEOTIDE SEQUENCE [LARGE SCALE GENOMIC DNA]</scope>
    <source>
        <strain evidence="8">MG11</strain>
    </source>
</reference>
<evidence type="ECO:0000256" key="4">
    <source>
        <dbReference type="ARBA" id="ARBA00023125"/>
    </source>
</evidence>
<dbReference type="PANTHER" id="PTHR36206:SF16">
    <property type="entry name" value="TRANSCRIPTION FACTOR DOMAIN-CONTAINING PROTEIN-RELATED"/>
    <property type="match status" value="1"/>
</dbReference>
<keyword evidence="5" id="KW-0804">Transcription</keyword>
<proteinExistence type="predicted"/>
<evidence type="ECO:0000313" key="7">
    <source>
        <dbReference type="EMBL" id="CEJ61873.1"/>
    </source>
</evidence>
<dbReference type="GO" id="GO:0003677">
    <property type="term" value="F:DNA binding"/>
    <property type="evidence" value="ECO:0007669"/>
    <property type="project" value="UniProtKB-KW"/>
</dbReference>
<dbReference type="InterPro" id="IPR052360">
    <property type="entry name" value="Transcr_Regulatory_Proteins"/>
</dbReference>
<gene>
    <name evidence="7" type="ORF">PMG11_10389</name>
</gene>
<keyword evidence="4" id="KW-0238">DNA-binding</keyword>
<accession>A0A0F7TZ16</accession>
<keyword evidence="8" id="KW-1185">Reference proteome</keyword>
<evidence type="ECO:0000256" key="6">
    <source>
        <dbReference type="ARBA" id="ARBA00023242"/>
    </source>
</evidence>
<dbReference type="InterPro" id="IPR021858">
    <property type="entry name" value="Fun_TF"/>
</dbReference>
<keyword evidence="2" id="KW-0862">Zinc</keyword>
<keyword evidence="6" id="KW-0539">Nucleus</keyword>
<dbReference type="OrthoDB" id="3172332at2759"/>
<dbReference type="AlphaFoldDB" id="A0A0F7TZ16"/>
<protein>
    <recommendedName>
        <fullName evidence="9">Zn(2)-C6 fungal-type domain-containing protein</fullName>
    </recommendedName>
</protein>
<keyword evidence="1" id="KW-0479">Metal-binding</keyword>
<dbReference type="Pfam" id="PF11951">
    <property type="entry name" value="Fungal_trans_2"/>
    <property type="match status" value="1"/>
</dbReference>
<dbReference type="Proteomes" id="UP000042958">
    <property type="component" value="Unassembled WGS sequence"/>
</dbReference>
<sequence>MPLPIKPSRKRSKTGCRTCRIKCDETPVACRNCTSAGQRFDGYDSHRLPPKLKLSAKYSRKFLEQNDIEPVLGSLDWAVTSDERRSLSYFQFHTVPTLLGFFDSLIWQKLVLQLSQSEPPVYHAVVAISAIHENCEANGMPLAAPAPHSDNPWQQFAQDQLARSIKLLNQRRTSQDPRLRHTILVCCLLFVLADLLRGFYESAFSHLQSGLCILRDSLFVGPHTSLIPRPRTLNEQCLIEAFGNLDILAAHYDCTFPILPVEKRLRSTPSNTLPPSSSSATQFHSIAEARIAFDALLSESYKFSAPTMGMTDEQVAANYSTLRSQQHQVWGQMNLFATSFRPFYKTAHRELSLKDQRSADIINIHLVSLPVCLKSCLLGKNFGALAEYTAELKRVCDLVEDLMAKFPVRPSFTLEAGILPPLYLSALLCVDYRVRWRAIQLMRSWPHREGPFDSNWLASLAEESLRLDLLTQCTNNVTDQHTDQQVSRNGSISGPEMLQRLSAIRKEKVDMMLRTRRLHRDAEFDVLDAVGLVEGMGSLSCVRAFTSATSKFASWH</sequence>
<evidence type="ECO:0000256" key="2">
    <source>
        <dbReference type="ARBA" id="ARBA00022833"/>
    </source>
</evidence>
<dbReference type="STRING" id="104259.A0A0F7TZ16"/>
<organism evidence="7 8">
    <name type="scientific">Penicillium brasilianum</name>
    <dbReference type="NCBI Taxonomy" id="104259"/>
    <lineage>
        <taxon>Eukaryota</taxon>
        <taxon>Fungi</taxon>
        <taxon>Dikarya</taxon>
        <taxon>Ascomycota</taxon>
        <taxon>Pezizomycotina</taxon>
        <taxon>Eurotiomycetes</taxon>
        <taxon>Eurotiomycetidae</taxon>
        <taxon>Eurotiales</taxon>
        <taxon>Aspergillaceae</taxon>
        <taxon>Penicillium</taxon>
    </lineage>
</organism>
<evidence type="ECO:0000256" key="5">
    <source>
        <dbReference type="ARBA" id="ARBA00023163"/>
    </source>
</evidence>
<evidence type="ECO:0008006" key="9">
    <source>
        <dbReference type="Google" id="ProtNLM"/>
    </source>
</evidence>
<dbReference type="PANTHER" id="PTHR36206">
    <property type="entry name" value="ASPERCRYPTIN BIOSYNTHESIS CLUSTER-SPECIFIC TRANSCRIPTION REGULATOR ATNN-RELATED"/>
    <property type="match status" value="1"/>
</dbReference>
<name>A0A0F7TZ16_PENBI</name>
<dbReference type="EMBL" id="CDHK01000012">
    <property type="protein sequence ID" value="CEJ61873.1"/>
    <property type="molecule type" value="Genomic_DNA"/>
</dbReference>
<dbReference type="GO" id="GO:0000981">
    <property type="term" value="F:DNA-binding transcription factor activity, RNA polymerase II-specific"/>
    <property type="evidence" value="ECO:0007669"/>
    <property type="project" value="InterPro"/>
</dbReference>
<evidence type="ECO:0000256" key="3">
    <source>
        <dbReference type="ARBA" id="ARBA00023015"/>
    </source>
</evidence>
<dbReference type="InterPro" id="IPR001138">
    <property type="entry name" value="Zn2Cys6_DnaBD"/>
</dbReference>
<evidence type="ECO:0000256" key="1">
    <source>
        <dbReference type="ARBA" id="ARBA00022723"/>
    </source>
</evidence>
<dbReference type="GO" id="GO:0008270">
    <property type="term" value="F:zinc ion binding"/>
    <property type="evidence" value="ECO:0007669"/>
    <property type="project" value="InterPro"/>
</dbReference>
<evidence type="ECO:0000313" key="8">
    <source>
        <dbReference type="Proteomes" id="UP000042958"/>
    </source>
</evidence>
<keyword evidence="3" id="KW-0805">Transcription regulation</keyword>